<dbReference type="EMBL" id="UYRT01084004">
    <property type="protein sequence ID" value="VDN28226.1"/>
    <property type="molecule type" value="Genomic_DNA"/>
</dbReference>
<gene>
    <name evidence="1" type="ORF">GPUH_LOCUS16617</name>
</gene>
<dbReference type="Proteomes" id="UP000271098">
    <property type="component" value="Unassembled WGS sequence"/>
</dbReference>
<reference evidence="3" key="1">
    <citation type="submission" date="2016-06" db="UniProtKB">
        <authorList>
            <consortium name="WormBaseParasite"/>
        </authorList>
    </citation>
    <scope>IDENTIFICATION</scope>
</reference>
<keyword evidence="2" id="KW-1185">Reference proteome</keyword>
<accession>A0A183E6M7</accession>
<sequence>MYIHSTDVNRTLQSAISNLIGMYYNSTAAKPGIDYPEIPEWPHGYVPIPLHTVIRKTDFVRLLTFVLNAYELKKKNVAGKLMFPC</sequence>
<dbReference type="InterPro" id="IPR029033">
    <property type="entry name" value="His_PPase_superfam"/>
</dbReference>
<dbReference type="OrthoDB" id="258392at2759"/>
<dbReference type="WBParaSite" id="GPUH_0001664001-mRNA-1">
    <property type="protein sequence ID" value="GPUH_0001664001-mRNA-1"/>
    <property type="gene ID" value="GPUH_0001664001"/>
</dbReference>
<name>A0A183E6M7_9BILA</name>
<dbReference type="SUPFAM" id="SSF53254">
    <property type="entry name" value="Phosphoglycerate mutase-like"/>
    <property type="match status" value="1"/>
</dbReference>
<evidence type="ECO:0000313" key="1">
    <source>
        <dbReference type="EMBL" id="VDN28226.1"/>
    </source>
</evidence>
<reference evidence="1 2" key="2">
    <citation type="submission" date="2018-11" db="EMBL/GenBank/DDBJ databases">
        <authorList>
            <consortium name="Pathogen Informatics"/>
        </authorList>
    </citation>
    <scope>NUCLEOTIDE SEQUENCE [LARGE SCALE GENOMIC DNA]</scope>
</reference>
<evidence type="ECO:0000313" key="2">
    <source>
        <dbReference type="Proteomes" id="UP000271098"/>
    </source>
</evidence>
<dbReference type="AlphaFoldDB" id="A0A183E6M7"/>
<dbReference type="GO" id="GO:0016791">
    <property type="term" value="F:phosphatase activity"/>
    <property type="evidence" value="ECO:0007669"/>
    <property type="project" value="UniProtKB-ARBA"/>
</dbReference>
<proteinExistence type="predicted"/>
<evidence type="ECO:0000313" key="3">
    <source>
        <dbReference type="WBParaSite" id="GPUH_0001664001-mRNA-1"/>
    </source>
</evidence>
<dbReference type="Gene3D" id="3.40.50.1240">
    <property type="entry name" value="Phosphoglycerate mutase-like"/>
    <property type="match status" value="1"/>
</dbReference>
<organism evidence="3">
    <name type="scientific">Gongylonema pulchrum</name>
    <dbReference type="NCBI Taxonomy" id="637853"/>
    <lineage>
        <taxon>Eukaryota</taxon>
        <taxon>Metazoa</taxon>
        <taxon>Ecdysozoa</taxon>
        <taxon>Nematoda</taxon>
        <taxon>Chromadorea</taxon>
        <taxon>Rhabditida</taxon>
        <taxon>Spirurina</taxon>
        <taxon>Spiruromorpha</taxon>
        <taxon>Spiruroidea</taxon>
        <taxon>Gongylonematidae</taxon>
        <taxon>Gongylonema</taxon>
    </lineage>
</organism>
<protein>
    <submittedName>
        <fullName evidence="3">COesterase domain-containing protein</fullName>
    </submittedName>
</protein>